<evidence type="ECO:0000313" key="2">
    <source>
        <dbReference type="EMBL" id="KPD27708.1"/>
    </source>
</evidence>
<dbReference type="InterPro" id="IPR025497">
    <property type="entry name" value="PatA-like_N"/>
</dbReference>
<dbReference type="Pfam" id="PF14332">
    <property type="entry name" value="DUF4388"/>
    <property type="match status" value="1"/>
</dbReference>
<feature type="domain" description="PatA-like N-terminal" evidence="1">
    <location>
        <begin position="5"/>
        <end position="158"/>
    </location>
</feature>
<gene>
    <name evidence="2" type="ORF">AN926_09375</name>
</gene>
<sequence length="345" mass="38651">MVRATLEELDLAELLKALADHRKSAVVTFRGRLYGRIHLLHGRILYARTEPGPHLGEYLVRLGHLSLEEVQELVERQGRENPGTPLGALALELGLIGEEELREALEAQVLEALATLLGEKEGEILAEPLEEGSQVALPETLETKATLLEAARRLDEWRQGQVDPDEVFHLVEDPTRHPLTPEAWTVLELLDGVRRARSVALLSGLPEEQVYHILSELKSRGLIRPSTLLADDPLVLVLAESGVVRRLLLYLLEAHRYRVQLPLDLKMALRLLKERPKAIILQGERTLEMARKLRAHPEGKLASLYVVSETPPGLLFRPLRVLHLPKPLKAQEVLKALAPLRRSGT</sequence>
<dbReference type="GO" id="GO:0016301">
    <property type="term" value="F:kinase activity"/>
    <property type="evidence" value="ECO:0007669"/>
    <property type="project" value="UniProtKB-KW"/>
</dbReference>
<accession>A0A0N0ZPA7</accession>
<dbReference type="EMBL" id="LJJR01000030">
    <property type="protein sequence ID" value="KPD27708.1"/>
    <property type="molecule type" value="Genomic_DNA"/>
</dbReference>
<dbReference type="PATRIC" id="fig|37636.3.peg.1123"/>
<protein>
    <submittedName>
        <fullName evidence="2">Histidine kinase</fullName>
    </submittedName>
</protein>
<keyword evidence="2" id="KW-0808">Transferase</keyword>
<evidence type="ECO:0000259" key="1">
    <source>
        <dbReference type="Pfam" id="PF14332"/>
    </source>
</evidence>
<dbReference type="AlphaFoldDB" id="A0A0N0ZPA7"/>
<dbReference type="SUPFAM" id="SSF160246">
    <property type="entry name" value="EspE N-terminal domain-like"/>
    <property type="match status" value="1"/>
</dbReference>
<dbReference type="Proteomes" id="UP000053099">
    <property type="component" value="Unassembled WGS sequence"/>
</dbReference>
<dbReference type="PANTHER" id="PTHR36304:SF4">
    <property type="entry name" value="DUF4388 DOMAIN-CONTAINING PROTEIN"/>
    <property type="match status" value="1"/>
</dbReference>
<comment type="caution">
    <text evidence="2">The sequence shown here is derived from an EMBL/GenBank/DDBJ whole genome shotgun (WGS) entry which is preliminary data.</text>
</comment>
<evidence type="ECO:0000313" key="3">
    <source>
        <dbReference type="Proteomes" id="UP000053099"/>
    </source>
</evidence>
<organism evidence="2 3">
    <name type="scientific">Thermus scotoductus</name>
    <dbReference type="NCBI Taxonomy" id="37636"/>
    <lineage>
        <taxon>Bacteria</taxon>
        <taxon>Thermotogati</taxon>
        <taxon>Deinococcota</taxon>
        <taxon>Deinococci</taxon>
        <taxon>Thermales</taxon>
        <taxon>Thermaceae</taxon>
        <taxon>Thermus</taxon>
    </lineage>
</organism>
<dbReference type="InterPro" id="IPR037257">
    <property type="entry name" value="T2SS_E_N_sf"/>
</dbReference>
<proteinExistence type="predicted"/>
<name>A0A0N0ZPA7_THESC</name>
<reference evidence="2 3" key="1">
    <citation type="submission" date="2015-09" db="EMBL/GenBank/DDBJ databases">
        <title>Draft genome sequence of Thermus scotoductus strain K1 isolated from a geothermal spring in Nagorno-Karabakh, Armenia.</title>
        <authorList>
            <person name="Saghatelyan A."/>
            <person name="Poghosyan L."/>
            <person name="Panosyan H."/>
            <person name="Birkeland N.-K."/>
        </authorList>
    </citation>
    <scope>NUCLEOTIDE SEQUENCE [LARGE SCALE GENOMIC DNA]</scope>
    <source>
        <strain evidence="2 3">K1</strain>
    </source>
</reference>
<dbReference type="PANTHER" id="PTHR36304">
    <property type="entry name" value="DOMAIN GTPASE-ACTIVATING PROTEIN, PUTATIVE-RELATED-RELATED"/>
    <property type="match status" value="1"/>
</dbReference>
<keyword evidence="2" id="KW-0418">Kinase</keyword>